<evidence type="ECO:0000313" key="1">
    <source>
        <dbReference type="EMBL" id="ARD84572.1"/>
    </source>
</evidence>
<sequence>MIFRINVKNENSFLQVILYENGSKYLVFPKLILIHNFLAQSGSSTEKFLFIKVLHQFIDSFSCKYGSSKVEAHVRLHI</sequence>
<dbReference type="EMBL" id="CP015363">
    <property type="protein sequence ID" value="ARD84572.1"/>
    <property type="molecule type" value="Genomic_DNA"/>
</dbReference>
<reference evidence="1 2" key="1">
    <citation type="submission" date="2011-10" db="EMBL/GenBank/DDBJ databases">
        <title>Metabolic and evolutionary patterns in the extreme acidophile Ferroplasma acidiphilum.</title>
        <authorList>
            <person name="Golyshina O.V."/>
            <person name="Kozyavkin S.A."/>
            <person name="Tatusov R.L."/>
            <person name="Slesarev A.I."/>
            <person name="Golyshin P.N."/>
        </authorList>
    </citation>
    <scope>NUCLEOTIDE SEQUENCE [LARGE SCALE GENOMIC DNA]</scope>
    <source>
        <strain evidence="2">Y</strain>
    </source>
</reference>
<keyword evidence="2" id="KW-1185">Reference proteome</keyword>
<gene>
    <name evidence="1" type="ORF">FAD_0663</name>
</gene>
<proteinExistence type="predicted"/>
<name>A0A1V0N343_9ARCH</name>
<evidence type="ECO:0000313" key="2">
    <source>
        <dbReference type="Proteomes" id="UP000192050"/>
    </source>
</evidence>
<organism evidence="1 2">
    <name type="scientific">Ferroplasma acidiphilum</name>
    <dbReference type="NCBI Taxonomy" id="74969"/>
    <lineage>
        <taxon>Archaea</taxon>
        <taxon>Methanobacteriati</taxon>
        <taxon>Thermoplasmatota</taxon>
        <taxon>Thermoplasmata</taxon>
        <taxon>Thermoplasmatales</taxon>
        <taxon>Ferroplasmaceae</taxon>
        <taxon>Ferroplasma</taxon>
    </lineage>
</organism>
<accession>A0A1V0N343</accession>
<protein>
    <submittedName>
        <fullName evidence="1">Uncharacterized protein</fullName>
    </submittedName>
</protein>
<dbReference type="Proteomes" id="UP000192050">
    <property type="component" value="Chromosome"/>
</dbReference>
<dbReference type="STRING" id="74969.FAD_0663"/>
<dbReference type="KEGG" id="fai:FAD_0663"/>
<dbReference type="AlphaFoldDB" id="A0A1V0N343"/>